<keyword evidence="9" id="KW-0833">Ubl conjugation pathway</keyword>
<dbReference type="SMART" id="SM00184">
    <property type="entry name" value="RING"/>
    <property type="match status" value="1"/>
</dbReference>
<comment type="subcellular location">
    <subcellularLocation>
        <location evidence="2">Membrane</location>
        <topology evidence="2">Single-pass membrane protein</topology>
    </subcellularLocation>
</comment>
<evidence type="ECO:0000256" key="5">
    <source>
        <dbReference type="ARBA" id="ARBA00022679"/>
    </source>
</evidence>
<keyword evidence="6 15" id="KW-0812">Transmembrane</keyword>
<evidence type="ECO:0000256" key="4">
    <source>
        <dbReference type="ARBA" id="ARBA00012483"/>
    </source>
</evidence>
<comment type="catalytic activity">
    <reaction evidence="1">
        <text>S-ubiquitinyl-[E2 ubiquitin-conjugating enzyme]-L-cysteine + [acceptor protein]-L-lysine = [E2 ubiquitin-conjugating enzyme]-L-cysteine + N(6)-ubiquitinyl-[acceptor protein]-L-lysine.</text>
        <dbReference type="EC" id="2.3.2.27"/>
    </reaction>
</comment>
<organism evidence="17 18">
    <name type="scientific">Nelumbo nucifera</name>
    <name type="common">Sacred lotus</name>
    <dbReference type="NCBI Taxonomy" id="4432"/>
    <lineage>
        <taxon>Eukaryota</taxon>
        <taxon>Viridiplantae</taxon>
        <taxon>Streptophyta</taxon>
        <taxon>Embryophyta</taxon>
        <taxon>Tracheophyta</taxon>
        <taxon>Spermatophyta</taxon>
        <taxon>Magnoliopsida</taxon>
        <taxon>Proteales</taxon>
        <taxon>Nelumbonaceae</taxon>
        <taxon>Nelumbo</taxon>
    </lineage>
</organism>
<dbReference type="PROSITE" id="PS50089">
    <property type="entry name" value="ZF_RING_2"/>
    <property type="match status" value="1"/>
</dbReference>
<feature type="transmembrane region" description="Helical" evidence="15">
    <location>
        <begin position="32"/>
        <end position="58"/>
    </location>
</feature>
<evidence type="ECO:0000313" key="18">
    <source>
        <dbReference type="RefSeq" id="XP_010264583.1"/>
    </source>
</evidence>
<evidence type="ECO:0000256" key="9">
    <source>
        <dbReference type="ARBA" id="ARBA00022786"/>
    </source>
</evidence>
<evidence type="ECO:0000256" key="2">
    <source>
        <dbReference type="ARBA" id="ARBA00004167"/>
    </source>
</evidence>
<dbReference type="Proteomes" id="UP000189703">
    <property type="component" value="Unplaced"/>
</dbReference>
<evidence type="ECO:0000256" key="10">
    <source>
        <dbReference type="ARBA" id="ARBA00022833"/>
    </source>
</evidence>
<keyword evidence="10" id="KW-0862">Zinc</keyword>
<dbReference type="eggNOG" id="KOG0800">
    <property type="taxonomic scope" value="Eukaryota"/>
</dbReference>
<dbReference type="InterPro" id="IPR001841">
    <property type="entry name" value="Znf_RING"/>
</dbReference>
<evidence type="ECO:0000256" key="15">
    <source>
        <dbReference type="SAM" id="Phobius"/>
    </source>
</evidence>
<dbReference type="EC" id="2.3.2.27" evidence="4"/>
<dbReference type="GeneID" id="104602553"/>
<keyword evidence="17" id="KW-1185">Reference proteome</keyword>
<feature type="domain" description="RING-type" evidence="16">
    <location>
        <begin position="126"/>
        <end position="168"/>
    </location>
</feature>
<name>A0A1U8ACJ5_NELNU</name>
<dbReference type="KEGG" id="nnu:104602553"/>
<evidence type="ECO:0000256" key="13">
    <source>
        <dbReference type="PROSITE-ProRule" id="PRU00175"/>
    </source>
</evidence>
<gene>
    <name evidence="18" type="primary">LOC104602553</name>
</gene>
<dbReference type="InParanoid" id="A0A1U8ACJ5"/>
<keyword evidence="7" id="KW-0479">Metal-binding</keyword>
<dbReference type="Gene3D" id="3.30.40.10">
    <property type="entry name" value="Zinc/RING finger domain, C3HC4 (zinc finger)"/>
    <property type="match status" value="1"/>
</dbReference>
<dbReference type="PANTHER" id="PTHR46913:SF1">
    <property type="entry name" value="RING-H2 FINGER PROTEIN ATL16"/>
    <property type="match status" value="1"/>
</dbReference>
<dbReference type="InterPro" id="IPR013083">
    <property type="entry name" value="Znf_RING/FYVE/PHD"/>
</dbReference>
<sequence length="278" mass="29796">MMGMVSSPESSTESPDGPSQIFPSIYSYDGKVMLAAIVSLLVVVFFVLLLHAYTRWLLGQAHQRRGRSISISQVFGPARLHHVRAFAYDDTHTGCSADGLDSSVIASLPIFIYKSDHDENKNELECIVCLSVFEDDETGRSLPKCQHAFHVECIDMWLQSHSSCPICRAPVGPDKLIGVTPLSSASAMLPSEEGGEPVDTTSGVSAAFEGTSPSDASIEIQVDTTSAPKISSSSPPQPSSPSSLASSSSLGCSLKRMLSRNRSERKVFPSSNANELNV</sequence>
<evidence type="ECO:0000256" key="8">
    <source>
        <dbReference type="ARBA" id="ARBA00022771"/>
    </source>
</evidence>
<dbReference type="GO" id="GO:0016567">
    <property type="term" value="P:protein ubiquitination"/>
    <property type="evidence" value="ECO:0007669"/>
    <property type="project" value="InterPro"/>
</dbReference>
<evidence type="ECO:0000256" key="3">
    <source>
        <dbReference type="ARBA" id="ARBA00004906"/>
    </source>
</evidence>
<evidence type="ECO:0000313" key="17">
    <source>
        <dbReference type="Proteomes" id="UP000189703"/>
    </source>
</evidence>
<evidence type="ECO:0000256" key="14">
    <source>
        <dbReference type="SAM" id="MobiDB-lite"/>
    </source>
</evidence>
<evidence type="ECO:0000256" key="11">
    <source>
        <dbReference type="ARBA" id="ARBA00022989"/>
    </source>
</evidence>
<dbReference type="GO" id="GO:0016020">
    <property type="term" value="C:membrane"/>
    <property type="evidence" value="ECO:0007669"/>
    <property type="project" value="UniProtKB-SubCell"/>
</dbReference>
<keyword evidence="12 15" id="KW-0472">Membrane</keyword>
<feature type="compositionally biased region" description="Low complexity" evidence="14">
    <location>
        <begin position="226"/>
        <end position="249"/>
    </location>
</feature>
<proteinExistence type="predicted"/>
<evidence type="ECO:0000256" key="1">
    <source>
        <dbReference type="ARBA" id="ARBA00000900"/>
    </source>
</evidence>
<keyword evidence="8 13" id="KW-0863">Zinc-finger</keyword>
<accession>A0A1U8ACJ5</accession>
<feature type="region of interest" description="Disordered" evidence="14">
    <location>
        <begin position="187"/>
        <end position="251"/>
    </location>
</feature>
<dbReference type="SUPFAM" id="SSF57850">
    <property type="entry name" value="RING/U-box"/>
    <property type="match status" value="1"/>
</dbReference>
<dbReference type="OMA" id="VFPSARQ"/>
<dbReference type="FunFam" id="3.30.40.10:FF:000609">
    <property type="entry name" value="RING-H2 finger protein ATL1"/>
    <property type="match status" value="1"/>
</dbReference>
<evidence type="ECO:0000256" key="6">
    <source>
        <dbReference type="ARBA" id="ARBA00022692"/>
    </source>
</evidence>
<dbReference type="InterPro" id="IPR044600">
    <property type="entry name" value="ATL1/ATL16-like"/>
</dbReference>
<evidence type="ECO:0000259" key="16">
    <source>
        <dbReference type="PROSITE" id="PS50089"/>
    </source>
</evidence>
<evidence type="ECO:0000256" key="7">
    <source>
        <dbReference type="ARBA" id="ARBA00022723"/>
    </source>
</evidence>
<keyword evidence="5" id="KW-0808">Transferase</keyword>
<comment type="pathway">
    <text evidence="3">Protein modification; protein ubiquitination.</text>
</comment>
<dbReference type="Pfam" id="PF13639">
    <property type="entry name" value="zf-RING_2"/>
    <property type="match status" value="1"/>
</dbReference>
<dbReference type="CDD" id="cd16461">
    <property type="entry name" value="RING-H2_EL5-like"/>
    <property type="match status" value="1"/>
</dbReference>
<evidence type="ECO:0000256" key="12">
    <source>
        <dbReference type="ARBA" id="ARBA00023136"/>
    </source>
</evidence>
<dbReference type="PANTHER" id="PTHR46913">
    <property type="entry name" value="RING-H2 FINGER PROTEIN ATL16"/>
    <property type="match status" value="1"/>
</dbReference>
<reference evidence="18" key="1">
    <citation type="submission" date="2025-08" db="UniProtKB">
        <authorList>
            <consortium name="RefSeq"/>
        </authorList>
    </citation>
    <scope>IDENTIFICATION</scope>
</reference>
<dbReference type="AlphaFoldDB" id="A0A1U8ACJ5"/>
<dbReference type="GO" id="GO:0061630">
    <property type="term" value="F:ubiquitin protein ligase activity"/>
    <property type="evidence" value="ECO:0007669"/>
    <property type="project" value="UniProtKB-EC"/>
</dbReference>
<keyword evidence="11 15" id="KW-1133">Transmembrane helix</keyword>
<protein>
    <recommendedName>
        <fullName evidence="4">RING-type E3 ubiquitin transferase</fullName>
        <ecNumber evidence="4">2.3.2.27</ecNumber>
    </recommendedName>
</protein>
<dbReference type="OrthoDB" id="8062037at2759"/>
<dbReference type="RefSeq" id="XP_010264583.1">
    <property type="nucleotide sequence ID" value="XM_010266281.2"/>
</dbReference>
<dbReference type="GO" id="GO:0008270">
    <property type="term" value="F:zinc ion binding"/>
    <property type="evidence" value="ECO:0007669"/>
    <property type="project" value="UniProtKB-KW"/>
</dbReference>